<organism evidence="2 3">
    <name type="scientific">Eubacterium oxidoreducens</name>
    <dbReference type="NCBI Taxonomy" id="1732"/>
    <lineage>
        <taxon>Bacteria</taxon>
        <taxon>Bacillati</taxon>
        <taxon>Bacillota</taxon>
        <taxon>Clostridia</taxon>
        <taxon>Eubacteriales</taxon>
        <taxon>Eubacteriaceae</taxon>
        <taxon>Eubacterium</taxon>
    </lineage>
</organism>
<evidence type="ECO:0000313" key="3">
    <source>
        <dbReference type="Proteomes" id="UP000199228"/>
    </source>
</evidence>
<name>A0A1G6AKD4_EUBOX</name>
<evidence type="ECO:0000313" key="2">
    <source>
        <dbReference type="EMBL" id="SDB08826.1"/>
    </source>
</evidence>
<gene>
    <name evidence="2" type="ORF">SAMN02910417_00622</name>
</gene>
<reference evidence="2 3" key="1">
    <citation type="submission" date="2016-10" db="EMBL/GenBank/DDBJ databases">
        <authorList>
            <person name="de Groot N.N."/>
        </authorList>
    </citation>
    <scope>NUCLEOTIDE SEQUENCE [LARGE SCALE GENOMIC DNA]</scope>
    <source>
        <strain evidence="2 3">DSM 3217</strain>
    </source>
</reference>
<keyword evidence="1" id="KW-0145">Chemotaxis</keyword>
<dbReference type="GO" id="GO:0006935">
    <property type="term" value="P:chemotaxis"/>
    <property type="evidence" value="ECO:0007669"/>
    <property type="project" value="UniProtKB-KW"/>
</dbReference>
<dbReference type="SUPFAM" id="SSF103039">
    <property type="entry name" value="CheC-like"/>
    <property type="match status" value="1"/>
</dbReference>
<dbReference type="Proteomes" id="UP000199228">
    <property type="component" value="Unassembled WGS sequence"/>
</dbReference>
<proteinExistence type="predicted"/>
<dbReference type="InterPro" id="IPR028976">
    <property type="entry name" value="CheC-like_sf"/>
</dbReference>
<keyword evidence="3" id="KW-1185">Reference proteome</keyword>
<dbReference type="AlphaFoldDB" id="A0A1G6AKD4"/>
<dbReference type="RefSeq" id="WP_090172102.1">
    <property type="nucleotide sequence ID" value="NZ_FMXR01000006.1"/>
</dbReference>
<accession>A0A1G6AKD4</accession>
<protein>
    <recommendedName>
        <fullName evidence="4">Chemotaxis phosphatase CheX</fullName>
    </recommendedName>
</protein>
<dbReference type="EMBL" id="FMXR01000006">
    <property type="protein sequence ID" value="SDB08826.1"/>
    <property type="molecule type" value="Genomic_DNA"/>
</dbReference>
<dbReference type="OrthoDB" id="5614404at2"/>
<evidence type="ECO:0000256" key="1">
    <source>
        <dbReference type="ARBA" id="ARBA00022500"/>
    </source>
</evidence>
<sequence length="304" mass="35428">MNSHLWGNYLLEHKYLTAKELYDAMYEDKDNHELSLPVIAIYEEALTAVEVNRIEKYCEENFKDFRTAVLDLGYFNEDSLNLLLHQEYPSYLHLAQELIDKKTIDYKLFQDIMVNYHSDTEMFNEQHEDEIDETISSLLASSLGQSQSIMMYKDYFCLYMKLLFQQLADTVDSDYTPLPPMECPEYPSAVLVSQKGTFDDDSYFYSALAMEEDDSIRFANCFAANLGMEPFNEYNEYVLAAIEDFLNTLNGFFAVNISNIHTKEFSIDPPQDLSYKFYAPTERNFLLPIVFSFGTINFILSIQE</sequence>
<dbReference type="STRING" id="1732.SAMN02910417_00622"/>
<evidence type="ECO:0008006" key="4">
    <source>
        <dbReference type="Google" id="ProtNLM"/>
    </source>
</evidence>